<dbReference type="EMBL" id="JASPKY010000487">
    <property type="protein sequence ID" value="KAK9695258.1"/>
    <property type="molecule type" value="Genomic_DNA"/>
</dbReference>
<feature type="compositionally biased region" description="Polar residues" evidence="1">
    <location>
        <begin position="97"/>
        <end position="107"/>
    </location>
</feature>
<feature type="region of interest" description="Disordered" evidence="1">
    <location>
        <begin position="74"/>
        <end position="147"/>
    </location>
</feature>
<feature type="compositionally biased region" description="Basic and acidic residues" evidence="1">
    <location>
        <begin position="108"/>
        <end position="129"/>
    </location>
</feature>
<gene>
    <name evidence="2" type="ORF">QE152_g32709</name>
</gene>
<evidence type="ECO:0000313" key="2">
    <source>
        <dbReference type="EMBL" id="KAK9695258.1"/>
    </source>
</evidence>
<comment type="caution">
    <text evidence="2">The sequence shown here is derived from an EMBL/GenBank/DDBJ whole genome shotgun (WGS) entry which is preliminary data.</text>
</comment>
<evidence type="ECO:0000256" key="1">
    <source>
        <dbReference type="SAM" id="MobiDB-lite"/>
    </source>
</evidence>
<keyword evidence="3" id="KW-1185">Reference proteome</keyword>
<proteinExistence type="predicted"/>
<organism evidence="2 3">
    <name type="scientific">Popillia japonica</name>
    <name type="common">Japanese beetle</name>
    <dbReference type="NCBI Taxonomy" id="7064"/>
    <lineage>
        <taxon>Eukaryota</taxon>
        <taxon>Metazoa</taxon>
        <taxon>Ecdysozoa</taxon>
        <taxon>Arthropoda</taxon>
        <taxon>Hexapoda</taxon>
        <taxon>Insecta</taxon>
        <taxon>Pterygota</taxon>
        <taxon>Neoptera</taxon>
        <taxon>Endopterygota</taxon>
        <taxon>Coleoptera</taxon>
        <taxon>Polyphaga</taxon>
        <taxon>Scarabaeiformia</taxon>
        <taxon>Scarabaeidae</taxon>
        <taxon>Rutelinae</taxon>
        <taxon>Popillia</taxon>
    </lineage>
</organism>
<name>A0AAW1IY89_POPJA</name>
<evidence type="ECO:0000313" key="3">
    <source>
        <dbReference type="Proteomes" id="UP001458880"/>
    </source>
</evidence>
<protein>
    <submittedName>
        <fullName evidence="2">Uncharacterized protein</fullName>
    </submittedName>
</protein>
<dbReference type="AlphaFoldDB" id="A0AAW1IY89"/>
<sequence>MPLFNIERHIDILHDNQTKSAAYYNIGGKPLPSFSQQPVVIQQGTRSWIPRKLIKQVEIPESYLVRTQDGGVIRRNRIDLREIPPIGSTPPMEEVSTHSQPENNSSDHNNKENHVKNHPPDPRNHDKPMTNRNNDVGKVSSRGRVKK</sequence>
<reference evidence="2 3" key="1">
    <citation type="journal article" date="2024" name="BMC Genomics">
        <title>De novo assembly and annotation of Popillia japonica's genome with initial clues to its potential as an invasive pest.</title>
        <authorList>
            <person name="Cucini C."/>
            <person name="Boschi S."/>
            <person name="Funari R."/>
            <person name="Cardaioli E."/>
            <person name="Iannotti N."/>
            <person name="Marturano G."/>
            <person name="Paoli F."/>
            <person name="Bruttini M."/>
            <person name="Carapelli A."/>
            <person name="Frati F."/>
            <person name="Nardi F."/>
        </authorList>
    </citation>
    <scope>NUCLEOTIDE SEQUENCE [LARGE SCALE GENOMIC DNA]</scope>
    <source>
        <strain evidence="2">DMR45628</strain>
    </source>
</reference>
<dbReference type="Proteomes" id="UP001458880">
    <property type="component" value="Unassembled WGS sequence"/>
</dbReference>
<accession>A0AAW1IY89</accession>